<accession>A0A0J7Y689</accession>
<comment type="similarity">
    <text evidence="8">Belongs to the ArsH family.</text>
</comment>
<dbReference type="Gene3D" id="3.40.50.360">
    <property type="match status" value="1"/>
</dbReference>
<feature type="domain" description="NADPH-dependent FMN reductase-like" evidence="11">
    <location>
        <begin position="35"/>
        <end position="179"/>
    </location>
</feature>
<dbReference type="InterPro" id="IPR029039">
    <property type="entry name" value="Flavoprotein-like_sf"/>
</dbReference>
<evidence type="ECO:0000256" key="3">
    <source>
        <dbReference type="ARBA" id="ARBA00022630"/>
    </source>
</evidence>
<dbReference type="InterPro" id="IPR014063">
    <property type="entry name" value="Arsenate-R_ArsH"/>
</dbReference>
<evidence type="ECO:0000256" key="10">
    <source>
        <dbReference type="ARBA" id="ARBA00081288"/>
    </source>
</evidence>
<keyword evidence="7" id="KW-0560">Oxidoreductase</keyword>
<evidence type="ECO:0000313" key="12">
    <source>
        <dbReference type="EMBL" id="KMS58888.1"/>
    </source>
</evidence>
<comment type="cofactor">
    <cofactor evidence="1">
        <name>FMN</name>
        <dbReference type="ChEBI" id="CHEBI:58210"/>
    </cofactor>
</comment>
<sequence length="251" mass="28105">MPLRTLADPTDLPNLDRTYAIERPALAFGAGHPPPRILLLYGSLRERSFSRLCVEEAARLLQFFGAETRIFDPSTLPLPDQIAGDDHDAVHELREHSMWSEGHVWCSPERHGQITGVMKTQIDHLPLSMGGMRPTQGRTLAVMQVSAGSQSFNSVNTLRLLGRWMRMFTIPNQSSVAMAYKEFDEAGRMTPSSYYDRIVDVMEELVRITVLMRPHAVQLVDRYSERKQAGLPVDPATDHSAVAITPQNAVV</sequence>
<dbReference type="PANTHER" id="PTHR43590">
    <property type="entry name" value="ARSENIC RESISTANCE PROTEIN ARSH (AFU_ORTHOLOGUE AFUA_5G15030)"/>
    <property type="match status" value="1"/>
</dbReference>
<name>A0A0J7Y689_9SPHN</name>
<evidence type="ECO:0000256" key="9">
    <source>
        <dbReference type="ARBA" id="ARBA00073853"/>
    </source>
</evidence>
<dbReference type="SUPFAM" id="SSF52218">
    <property type="entry name" value="Flavoproteins"/>
    <property type="match status" value="1"/>
</dbReference>
<comment type="caution">
    <text evidence="12">The sequence shown here is derived from an EMBL/GenBank/DDBJ whole genome shotgun (WGS) entry which is preliminary data.</text>
</comment>
<dbReference type="AlphaFoldDB" id="A0A0J7Y689"/>
<dbReference type="OrthoDB" id="571777at2"/>
<comment type="subunit">
    <text evidence="2">Homotetramer.</text>
</comment>
<evidence type="ECO:0000256" key="6">
    <source>
        <dbReference type="ARBA" id="ARBA00022857"/>
    </source>
</evidence>
<evidence type="ECO:0000256" key="2">
    <source>
        <dbReference type="ARBA" id="ARBA00011881"/>
    </source>
</evidence>
<evidence type="ECO:0000256" key="7">
    <source>
        <dbReference type="ARBA" id="ARBA00023002"/>
    </source>
</evidence>
<evidence type="ECO:0000256" key="4">
    <source>
        <dbReference type="ARBA" id="ARBA00022643"/>
    </source>
</evidence>
<dbReference type="GO" id="GO:0016655">
    <property type="term" value="F:oxidoreductase activity, acting on NAD(P)H, quinone or similar compound as acceptor"/>
    <property type="evidence" value="ECO:0007669"/>
    <property type="project" value="TreeGrafter"/>
</dbReference>
<dbReference type="FunFam" id="3.40.50.360:FF:000027">
    <property type="entry name" value="Arsenical resistance protein ArsH"/>
    <property type="match status" value="1"/>
</dbReference>
<dbReference type="NCBIfam" id="TIGR02690">
    <property type="entry name" value="resist_ArsH"/>
    <property type="match status" value="1"/>
</dbReference>
<evidence type="ECO:0000256" key="1">
    <source>
        <dbReference type="ARBA" id="ARBA00001917"/>
    </source>
</evidence>
<evidence type="ECO:0000256" key="8">
    <source>
        <dbReference type="ARBA" id="ARBA00060727"/>
    </source>
</evidence>
<protein>
    <recommendedName>
        <fullName evidence="9">NADPH-dependent FMN reductase ArsH</fullName>
    </recommendedName>
    <alternativeName>
        <fullName evidence="10">Arsenical resistance operon protein ArsH</fullName>
    </alternativeName>
</protein>
<reference evidence="12 13" key="1">
    <citation type="journal article" date="2015" name="G3 (Bethesda)">
        <title>Insights into Ongoing Evolution of the Hexachlorocyclohexane Catabolic Pathway from Comparative Genomics of Ten Sphingomonadaceae Strains.</title>
        <authorList>
            <person name="Pearce S.L."/>
            <person name="Oakeshott J.G."/>
            <person name="Pandey G."/>
        </authorList>
    </citation>
    <scope>NUCLEOTIDE SEQUENCE [LARGE SCALE GENOMIC DNA]</scope>
    <source>
        <strain evidence="12 13">LL02</strain>
    </source>
</reference>
<dbReference type="RefSeq" id="WP_059150662.1">
    <property type="nucleotide sequence ID" value="NZ_KQ130452.1"/>
</dbReference>
<keyword evidence="4" id="KW-0288">FMN</keyword>
<dbReference type="PANTHER" id="PTHR43590:SF1">
    <property type="entry name" value="ARSENIC RESISTANCE PROTEIN ARSH (AFU_ORTHOLOGUE AFUA_5G15030)"/>
    <property type="match status" value="1"/>
</dbReference>
<dbReference type="PATRIC" id="fig|1114963.3.peg.1387"/>
<keyword evidence="13" id="KW-1185">Reference proteome</keyword>
<dbReference type="Pfam" id="PF03358">
    <property type="entry name" value="FMN_red"/>
    <property type="match status" value="1"/>
</dbReference>
<gene>
    <name evidence="12" type="ORF">V474_12910</name>
</gene>
<dbReference type="GO" id="GO:0000166">
    <property type="term" value="F:nucleotide binding"/>
    <property type="evidence" value="ECO:0007669"/>
    <property type="project" value="UniProtKB-KW"/>
</dbReference>
<dbReference type="EMBL" id="JACU01000003">
    <property type="protein sequence ID" value="KMS58888.1"/>
    <property type="molecule type" value="Genomic_DNA"/>
</dbReference>
<proteinExistence type="inferred from homology"/>
<evidence type="ECO:0000256" key="5">
    <source>
        <dbReference type="ARBA" id="ARBA00022741"/>
    </source>
</evidence>
<keyword evidence="5" id="KW-0547">Nucleotide-binding</keyword>
<evidence type="ECO:0000313" key="13">
    <source>
        <dbReference type="Proteomes" id="UP000052268"/>
    </source>
</evidence>
<dbReference type="InterPro" id="IPR005025">
    <property type="entry name" value="FMN_Rdtase-like_dom"/>
</dbReference>
<keyword evidence="6" id="KW-0521">NADP</keyword>
<evidence type="ECO:0000259" key="11">
    <source>
        <dbReference type="Pfam" id="PF03358"/>
    </source>
</evidence>
<organism evidence="12 13">
    <name type="scientific">Novosphingobium barchaimii LL02</name>
    <dbReference type="NCBI Taxonomy" id="1114963"/>
    <lineage>
        <taxon>Bacteria</taxon>
        <taxon>Pseudomonadati</taxon>
        <taxon>Pseudomonadota</taxon>
        <taxon>Alphaproteobacteria</taxon>
        <taxon>Sphingomonadales</taxon>
        <taxon>Sphingomonadaceae</taxon>
        <taxon>Novosphingobium</taxon>
    </lineage>
</organism>
<dbReference type="Proteomes" id="UP000052268">
    <property type="component" value="Unassembled WGS sequence"/>
</dbReference>
<keyword evidence="3" id="KW-0285">Flavoprotein</keyword>
<dbReference type="GO" id="GO:0052873">
    <property type="term" value="F:FMN reductase (NADPH) activity"/>
    <property type="evidence" value="ECO:0007669"/>
    <property type="project" value="UniProtKB-ARBA"/>
</dbReference>